<comment type="caution">
    <text evidence="1">The sequence shown here is derived from an EMBL/GenBank/DDBJ whole genome shotgun (WGS) entry which is preliminary data.</text>
</comment>
<name>A0A9Q0S262_9DIPT</name>
<proteinExistence type="predicted"/>
<gene>
    <name evidence="1" type="ORF">Bhyg_06732</name>
</gene>
<dbReference type="EMBL" id="WJQU01000002">
    <property type="protein sequence ID" value="KAJ6641789.1"/>
    <property type="molecule type" value="Genomic_DNA"/>
</dbReference>
<protein>
    <submittedName>
        <fullName evidence="1">Uncharacterized protein</fullName>
    </submittedName>
</protein>
<accession>A0A9Q0S262</accession>
<dbReference type="Proteomes" id="UP001151699">
    <property type="component" value="Chromosome B"/>
</dbReference>
<reference evidence="1" key="1">
    <citation type="submission" date="2022-07" db="EMBL/GenBank/DDBJ databases">
        <authorList>
            <person name="Trinca V."/>
            <person name="Uliana J.V.C."/>
            <person name="Torres T.T."/>
            <person name="Ward R.J."/>
            <person name="Monesi N."/>
        </authorList>
    </citation>
    <scope>NUCLEOTIDE SEQUENCE</scope>
    <source>
        <strain evidence="1">HSMRA1968</strain>
        <tissue evidence="1">Whole embryos</tissue>
    </source>
</reference>
<dbReference type="AlphaFoldDB" id="A0A9Q0S262"/>
<keyword evidence="2" id="KW-1185">Reference proteome</keyword>
<evidence type="ECO:0000313" key="2">
    <source>
        <dbReference type="Proteomes" id="UP001151699"/>
    </source>
</evidence>
<sequence length="100" mass="11632">MQRLVDYRRRLTLTIHRSHHQLPMLLLICLAISETVDWITKQKKRSKVSAGSGRTITLESLRLDSNKRTTVSIASPFGVPRITLFLCIIRVQQQEFEKRT</sequence>
<evidence type="ECO:0000313" key="1">
    <source>
        <dbReference type="EMBL" id="KAJ6641789.1"/>
    </source>
</evidence>
<organism evidence="1 2">
    <name type="scientific">Pseudolycoriella hygida</name>
    <dbReference type="NCBI Taxonomy" id="35572"/>
    <lineage>
        <taxon>Eukaryota</taxon>
        <taxon>Metazoa</taxon>
        <taxon>Ecdysozoa</taxon>
        <taxon>Arthropoda</taxon>
        <taxon>Hexapoda</taxon>
        <taxon>Insecta</taxon>
        <taxon>Pterygota</taxon>
        <taxon>Neoptera</taxon>
        <taxon>Endopterygota</taxon>
        <taxon>Diptera</taxon>
        <taxon>Nematocera</taxon>
        <taxon>Sciaroidea</taxon>
        <taxon>Sciaridae</taxon>
        <taxon>Pseudolycoriella</taxon>
    </lineage>
</organism>